<evidence type="ECO:0000259" key="1">
    <source>
        <dbReference type="SMART" id="SM00454"/>
    </source>
</evidence>
<reference evidence="2" key="2">
    <citation type="submission" date="2025-05" db="UniProtKB">
        <authorList>
            <consortium name="EnsemblMetazoa"/>
        </authorList>
    </citation>
    <scope>IDENTIFICATION</scope>
</reference>
<accession>A0ABM5JBN1</accession>
<dbReference type="InterPro" id="IPR001660">
    <property type="entry name" value="SAM"/>
</dbReference>
<reference evidence="3" key="1">
    <citation type="journal article" date="2021" name="Elife">
        <title>Highly contiguous assemblies of 101 drosophilid genomes.</title>
        <authorList>
            <person name="Kim B.Y."/>
            <person name="Wang J.R."/>
            <person name="Miller D.E."/>
            <person name="Barmina O."/>
            <person name="Delaney E."/>
            <person name="Thompson A."/>
            <person name="Comeault A.A."/>
            <person name="Peede D."/>
            <person name="D'Agostino E.R."/>
            <person name="Pelaez J."/>
            <person name="Aguilar J.M."/>
            <person name="Haji D."/>
            <person name="Matsunaga T."/>
            <person name="Armstrong E.E."/>
            <person name="Zych M."/>
            <person name="Ogawa Y."/>
            <person name="Stamenkovic-Radak M."/>
            <person name="Jelic M."/>
            <person name="Veselinovic M.S."/>
            <person name="Tanaskovic M."/>
            <person name="Eric P."/>
            <person name="Gao J.J."/>
            <person name="Katoh T.K."/>
            <person name="Toda M.J."/>
            <person name="Watabe H."/>
            <person name="Watada M."/>
            <person name="Davis J.S."/>
            <person name="Moyle L.C."/>
            <person name="Manoli G."/>
            <person name="Bertolini E."/>
            <person name="Kostal V."/>
            <person name="Hawley R.S."/>
            <person name="Takahashi A."/>
            <person name="Jones C.D."/>
            <person name="Price D.K."/>
            <person name="Whiteman N."/>
            <person name="Kopp A."/>
            <person name="Matute D.R."/>
            <person name="Petrov D.A."/>
        </authorList>
    </citation>
    <scope>NUCLEOTIDE SEQUENCE [LARGE SCALE GENOMIC DNA]</scope>
</reference>
<dbReference type="EnsemblMetazoa" id="XM_044460296.1">
    <property type="protein sequence ID" value="XP_044316231.1"/>
    <property type="gene ID" value="LOC123037803"/>
</dbReference>
<dbReference type="SMART" id="SM00454">
    <property type="entry name" value="SAM"/>
    <property type="match status" value="1"/>
</dbReference>
<protein>
    <recommendedName>
        <fullName evidence="1">SAM domain-containing protein</fullName>
    </recommendedName>
</protein>
<dbReference type="SUPFAM" id="SSF47769">
    <property type="entry name" value="SAM/Pointed domain"/>
    <property type="match status" value="1"/>
</dbReference>
<feature type="domain" description="SAM" evidence="1">
    <location>
        <begin position="1"/>
        <end position="65"/>
    </location>
</feature>
<keyword evidence="3" id="KW-1185">Reference proteome</keyword>
<dbReference type="InterPro" id="IPR013761">
    <property type="entry name" value="SAM/pointed_sf"/>
</dbReference>
<dbReference type="Gene3D" id="1.10.150.50">
    <property type="entry name" value="Transcription Factor, Ets-1"/>
    <property type="match status" value="1"/>
</dbReference>
<evidence type="ECO:0000313" key="3">
    <source>
        <dbReference type="Proteomes" id="UP001652680"/>
    </source>
</evidence>
<dbReference type="RefSeq" id="XP_044316231.1">
    <property type="nucleotide sequence ID" value="XM_044460296.1"/>
</dbReference>
<dbReference type="Pfam" id="PF00536">
    <property type="entry name" value="SAM_1"/>
    <property type="match status" value="1"/>
</dbReference>
<evidence type="ECO:0000313" key="2">
    <source>
        <dbReference type="EnsemblMetazoa" id="XP_044316231.1"/>
    </source>
</evidence>
<dbReference type="GeneID" id="123037803"/>
<dbReference type="Proteomes" id="UP001652680">
    <property type="component" value="Unassembled WGS sequence"/>
</dbReference>
<proteinExistence type="predicted"/>
<sequence>MVHNSRMSIVEWLDLLELQQYEGNLQEFSIVDDVVDITDKELKQCGVRGAHRQIMVNSLLGVRAKRRQSMNLEAVSSVPQVVRRRKNSCPLVKLGESSADMAGCRDSGPGVITTKSGKILKQLTFDETSTM</sequence>
<organism evidence="2 3">
    <name type="scientific">Drosophila rhopaloa</name>
    <name type="common">Fruit fly</name>
    <dbReference type="NCBI Taxonomy" id="1041015"/>
    <lineage>
        <taxon>Eukaryota</taxon>
        <taxon>Metazoa</taxon>
        <taxon>Ecdysozoa</taxon>
        <taxon>Arthropoda</taxon>
        <taxon>Hexapoda</taxon>
        <taxon>Insecta</taxon>
        <taxon>Pterygota</taxon>
        <taxon>Neoptera</taxon>
        <taxon>Endopterygota</taxon>
        <taxon>Diptera</taxon>
        <taxon>Brachycera</taxon>
        <taxon>Muscomorpha</taxon>
        <taxon>Ephydroidea</taxon>
        <taxon>Drosophilidae</taxon>
        <taxon>Drosophila</taxon>
        <taxon>Sophophora</taxon>
    </lineage>
</organism>
<name>A0ABM5JBN1_DRORH</name>